<name>A0A1D7R076_9BACI</name>
<dbReference type="AlphaFoldDB" id="A0A1D7R076"/>
<organism evidence="2 3">
    <name type="scientific">Salisediminibacterium beveridgei</name>
    <dbReference type="NCBI Taxonomy" id="632773"/>
    <lineage>
        <taxon>Bacteria</taxon>
        <taxon>Bacillati</taxon>
        <taxon>Bacillota</taxon>
        <taxon>Bacilli</taxon>
        <taxon>Bacillales</taxon>
        <taxon>Bacillaceae</taxon>
        <taxon>Salisediminibacterium</taxon>
    </lineage>
</organism>
<proteinExistence type="predicted"/>
<evidence type="ECO:0000256" key="1">
    <source>
        <dbReference type="SAM" id="MobiDB-lite"/>
    </source>
</evidence>
<gene>
    <name evidence="2" type="ORF">BBEV_3358</name>
</gene>
<accession>A0A1D7R076</accession>
<evidence type="ECO:0000313" key="3">
    <source>
        <dbReference type="Proteomes" id="UP000094463"/>
    </source>
</evidence>
<reference evidence="2 3" key="1">
    <citation type="submission" date="2015-08" db="EMBL/GenBank/DDBJ databases">
        <title>The complete genome sequence of Bacillus beveridgei MLTeJB.</title>
        <authorList>
            <person name="Hanson T.E."/>
            <person name="Mesa C."/>
            <person name="Basesman S.M."/>
            <person name="Oremland R.S."/>
        </authorList>
    </citation>
    <scope>NUCLEOTIDE SEQUENCE [LARGE SCALE GENOMIC DNA]</scope>
    <source>
        <strain evidence="2 3">MLTeJB</strain>
    </source>
</reference>
<evidence type="ECO:0000313" key="2">
    <source>
        <dbReference type="EMBL" id="AOM84652.1"/>
    </source>
</evidence>
<dbReference type="KEGG" id="bbev:BBEV_3358"/>
<sequence length="182" mass="20555">MKRHESELAVDRLALLLILEYKVNLACRQASSALILQSFNDHKHFYDVLKNNLQTGSVQGCQVIINKCRAPSFDRCSTSVKPAVCSVQVTLRHTKWSAYCCFLPDLTGFTGFRCAEPKRQHHLPESDQAEQGPREGIQPRYSGLRVQGTATSPPSTTNLIMKLVRFFNARTSIAFLRLKCNR</sequence>
<dbReference type="EMBL" id="CP012502">
    <property type="protein sequence ID" value="AOM84652.1"/>
    <property type="molecule type" value="Genomic_DNA"/>
</dbReference>
<protein>
    <submittedName>
        <fullName evidence="2">Uncharacterized protein</fullName>
    </submittedName>
</protein>
<keyword evidence="3" id="KW-1185">Reference proteome</keyword>
<feature type="region of interest" description="Disordered" evidence="1">
    <location>
        <begin position="122"/>
        <end position="153"/>
    </location>
</feature>
<dbReference type="Proteomes" id="UP000094463">
    <property type="component" value="Chromosome"/>
</dbReference>
<dbReference type="STRING" id="632773.BBEV_3358"/>